<accession>A0A9X0UBP9</accession>
<keyword evidence="1" id="KW-0472">Membrane</keyword>
<feature type="transmembrane region" description="Helical" evidence="1">
    <location>
        <begin position="239"/>
        <end position="263"/>
    </location>
</feature>
<keyword evidence="1" id="KW-0812">Transmembrane</keyword>
<keyword evidence="3" id="KW-1185">Reference proteome</keyword>
<keyword evidence="1" id="KW-1133">Transmembrane helix</keyword>
<dbReference type="GO" id="GO:0005886">
    <property type="term" value="C:plasma membrane"/>
    <property type="evidence" value="ECO:0007669"/>
    <property type="project" value="TreeGrafter"/>
</dbReference>
<sequence length="287" mass="30483">MWRIRLAIVMAALLFFAAGAAIVQFLPRLYVAQAVIAPAETTGIATSTLLSPTPLLGGGLLEARQTGHFAVYLDVLRSPEAVAVLARETGLLTYLTGLRGSGPGGALRRLLALRTEADLDDAQNWVERNLAITPGIGTVTVTLSLAHQDRAAALGALQRLHAMAEAKVRADLAELTRRRIVAIEARLAVETDLFLRNMLYEQLGQHQRSGLIIGVDEAVAARLVSRPMVELRPSLPNRALLLLLLAVAAPVLALFGAACAVLLGGAVPRHRQAELPFGFAGHRGGAD</sequence>
<dbReference type="EMBL" id="JACOMF010000002">
    <property type="protein sequence ID" value="MBC4014244.1"/>
    <property type="molecule type" value="Genomic_DNA"/>
</dbReference>
<protein>
    <recommendedName>
        <fullName evidence="4">Polysaccharide chain length determinant N-terminal domain-containing protein</fullName>
    </recommendedName>
</protein>
<dbReference type="RefSeq" id="WP_186769006.1">
    <property type="nucleotide sequence ID" value="NZ_JACOMF010000002.1"/>
</dbReference>
<dbReference type="PANTHER" id="PTHR32309">
    <property type="entry name" value="TYROSINE-PROTEIN KINASE"/>
    <property type="match status" value="1"/>
</dbReference>
<proteinExistence type="predicted"/>
<dbReference type="AlphaFoldDB" id="A0A9X0UBP9"/>
<evidence type="ECO:0000256" key="1">
    <source>
        <dbReference type="SAM" id="Phobius"/>
    </source>
</evidence>
<comment type="caution">
    <text evidence="2">The sequence shown here is derived from an EMBL/GenBank/DDBJ whole genome shotgun (WGS) entry which is preliminary data.</text>
</comment>
<name>A0A9X0UBP9_9PROT</name>
<dbReference type="Proteomes" id="UP000600101">
    <property type="component" value="Unassembled WGS sequence"/>
</dbReference>
<dbReference type="GO" id="GO:0004713">
    <property type="term" value="F:protein tyrosine kinase activity"/>
    <property type="evidence" value="ECO:0007669"/>
    <property type="project" value="TreeGrafter"/>
</dbReference>
<dbReference type="PANTHER" id="PTHR32309:SF13">
    <property type="entry name" value="FERRIC ENTEROBACTIN TRANSPORT PROTEIN FEPE"/>
    <property type="match status" value="1"/>
</dbReference>
<evidence type="ECO:0008006" key="4">
    <source>
        <dbReference type="Google" id="ProtNLM"/>
    </source>
</evidence>
<organism evidence="2 3">
    <name type="scientific">Siccirubricoccus deserti</name>
    <dbReference type="NCBI Taxonomy" id="2013562"/>
    <lineage>
        <taxon>Bacteria</taxon>
        <taxon>Pseudomonadati</taxon>
        <taxon>Pseudomonadota</taxon>
        <taxon>Alphaproteobacteria</taxon>
        <taxon>Acetobacterales</taxon>
        <taxon>Roseomonadaceae</taxon>
        <taxon>Siccirubricoccus</taxon>
    </lineage>
</organism>
<gene>
    <name evidence="2" type="ORF">H7965_02815</name>
</gene>
<evidence type="ECO:0000313" key="3">
    <source>
        <dbReference type="Proteomes" id="UP000600101"/>
    </source>
</evidence>
<evidence type="ECO:0000313" key="2">
    <source>
        <dbReference type="EMBL" id="MBC4014244.1"/>
    </source>
</evidence>
<reference evidence="2" key="1">
    <citation type="submission" date="2020-08" db="EMBL/GenBank/DDBJ databases">
        <authorList>
            <person name="Hu Y."/>
            <person name="Nguyen S.V."/>
            <person name="Li F."/>
            <person name="Fanning S."/>
        </authorList>
    </citation>
    <scope>NUCLEOTIDE SEQUENCE</scope>
    <source>
        <strain evidence="2">SYSU D8009</strain>
    </source>
</reference>
<dbReference type="InterPro" id="IPR050445">
    <property type="entry name" value="Bact_polysacc_biosynth/exp"/>
</dbReference>